<evidence type="ECO:0000256" key="2">
    <source>
        <dbReference type="ARBA" id="ARBA00003690"/>
    </source>
</evidence>
<dbReference type="GO" id="GO:0005506">
    <property type="term" value="F:iron ion binding"/>
    <property type="evidence" value="ECO:0007669"/>
    <property type="project" value="InterPro"/>
</dbReference>
<evidence type="ECO:0000256" key="6">
    <source>
        <dbReference type="ARBA" id="ARBA00022617"/>
    </source>
</evidence>
<evidence type="ECO:0000256" key="15">
    <source>
        <dbReference type="RuleBase" id="RU000461"/>
    </source>
</evidence>
<evidence type="ECO:0000256" key="9">
    <source>
        <dbReference type="ARBA" id="ARBA00022848"/>
    </source>
</evidence>
<evidence type="ECO:0000256" key="7">
    <source>
        <dbReference type="ARBA" id="ARBA00022723"/>
    </source>
</evidence>
<keyword evidence="11 14" id="KW-0408">Iron</keyword>
<evidence type="ECO:0000256" key="12">
    <source>
        <dbReference type="ARBA" id="ARBA00023033"/>
    </source>
</evidence>
<evidence type="ECO:0000313" key="16">
    <source>
        <dbReference type="EMBL" id="SPP81883.1"/>
    </source>
</evidence>
<dbReference type="Proteomes" id="UP000268350">
    <property type="component" value="Unassembled WGS sequence"/>
</dbReference>
<evidence type="ECO:0000256" key="5">
    <source>
        <dbReference type="ARBA" id="ARBA00010617"/>
    </source>
</evidence>
<dbReference type="CDD" id="cd11056">
    <property type="entry name" value="CYP6-like"/>
    <property type="match status" value="1"/>
</dbReference>
<dbReference type="InterPro" id="IPR017972">
    <property type="entry name" value="Cyt_P450_CS"/>
</dbReference>
<dbReference type="EMBL" id="OUUW01000006">
    <property type="protein sequence ID" value="SPP81883.1"/>
    <property type="molecule type" value="Genomic_DNA"/>
</dbReference>
<dbReference type="Pfam" id="PF00067">
    <property type="entry name" value="p450"/>
    <property type="match status" value="1"/>
</dbReference>
<dbReference type="Gene3D" id="1.10.630.10">
    <property type="entry name" value="Cytochrome P450"/>
    <property type="match status" value="1"/>
</dbReference>
<dbReference type="InterPro" id="IPR001128">
    <property type="entry name" value="Cyt_P450"/>
</dbReference>
<dbReference type="PRINTS" id="PR00463">
    <property type="entry name" value="EP450I"/>
</dbReference>
<evidence type="ECO:0000256" key="11">
    <source>
        <dbReference type="ARBA" id="ARBA00023004"/>
    </source>
</evidence>
<dbReference type="STRING" id="7266.A0A3B0JM07"/>
<keyword evidence="6 14" id="KW-0349">Heme</keyword>
<keyword evidence="7 14" id="KW-0479">Metal-binding</keyword>
<dbReference type="PROSITE" id="PS00086">
    <property type="entry name" value="CYTOCHROME_P450"/>
    <property type="match status" value="1"/>
</dbReference>
<feature type="binding site" description="axial binding residue" evidence="14">
    <location>
        <position position="452"/>
    </location>
    <ligand>
        <name>heme</name>
        <dbReference type="ChEBI" id="CHEBI:30413"/>
    </ligand>
    <ligandPart>
        <name>Fe</name>
        <dbReference type="ChEBI" id="CHEBI:18248"/>
    </ligandPart>
</feature>
<dbReference type="AlphaFoldDB" id="A0A3B0JM07"/>
<dbReference type="OMA" id="RFTANTM"/>
<evidence type="ECO:0000256" key="8">
    <source>
        <dbReference type="ARBA" id="ARBA00022824"/>
    </source>
</evidence>
<evidence type="ECO:0000256" key="10">
    <source>
        <dbReference type="ARBA" id="ARBA00023002"/>
    </source>
</evidence>
<dbReference type="InterPro" id="IPR036396">
    <property type="entry name" value="Cyt_P450_sf"/>
</dbReference>
<dbReference type="PRINTS" id="PR00385">
    <property type="entry name" value="P450"/>
</dbReference>
<proteinExistence type="inferred from homology"/>
<accession>A0A3B0JM07</accession>
<dbReference type="GO" id="GO:0004497">
    <property type="term" value="F:monooxygenase activity"/>
    <property type="evidence" value="ECO:0007669"/>
    <property type="project" value="UniProtKB-KW"/>
</dbReference>
<dbReference type="SUPFAM" id="SSF48264">
    <property type="entry name" value="Cytochrome P450"/>
    <property type="match status" value="1"/>
</dbReference>
<dbReference type="GO" id="GO:0020037">
    <property type="term" value="F:heme binding"/>
    <property type="evidence" value="ECO:0007669"/>
    <property type="project" value="InterPro"/>
</dbReference>
<dbReference type="InterPro" id="IPR002401">
    <property type="entry name" value="Cyt_P450_E_grp-I"/>
</dbReference>
<comment type="subcellular location">
    <subcellularLocation>
        <location evidence="4">Endoplasmic reticulum membrane</location>
        <topology evidence="4">Peripheral membrane protein</topology>
    </subcellularLocation>
    <subcellularLocation>
        <location evidence="3">Microsome membrane</location>
        <topology evidence="3">Peripheral membrane protein</topology>
    </subcellularLocation>
</comment>
<evidence type="ECO:0000313" key="17">
    <source>
        <dbReference type="Proteomes" id="UP000268350"/>
    </source>
</evidence>
<sequence length="505" mass="57143">MWTLVGLLLGAVHIAFAGAYFYLTWHHKYWQKRGVVTAEPLTILGTYPGILADKSRSLILDVQEVYNKYKTQHRAVGTFLTRQPQLLVLDPALAHEVLVDKFSNFRDTITSSYVGHNPDDKFVHISPFFSAGDDWKRRRTENGGGLTPSKLKMAFTIWEQSGKKLLEYMERARHEQGDIIETRDLAYRFMANTMADFIWGIDAGSLTSAVGEISPFQKTSTAFTITAFQSIIRFNKSLVAPFLRKLLQMRFFTKDSDEFYLQLTRDAIKLRQSGSGSDRTDYLSHLMQLQQRGNCIADSVGYALSVLLDGYETSAAVLYHLLYTLSENHEEQEKLRTELTEALHAEEHISYEKLNALPYLDQCLNESLRLTSPIGFFMRICTKATQLDLGNGKVADLEPGTSVMIPAYQFHHDDGFYTEASRFQPERFDNGAATVLTKRGCFLPFGDGPRVCLGMRVGQLSVKTAILHILTQYQVEQTEKVPMDADSGLGIFLNGDVRLKYTKCL</sequence>
<keyword evidence="13" id="KW-0472">Membrane</keyword>
<evidence type="ECO:0000256" key="3">
    <source>
        <dbReference type="ARBA" id="ARBA00004174"/>
    </source>
</evidence>
<keyword evidence="17" id="KW-1185">Reference proteome</keyword>
<organism evidence="16 17">
    <name type="scientific">Drosophila guanche</name>
    <name type="common">Fruit fly</name>
    <dbReference type="NCBI Taxonomy" id="7266"/>
    <lineage>
        <taxon>Eukaryota</taxon>
        <taxon>Metazoa</taxon>
        <taxon>Ecdysozoa</taxon>
        <taxon>Arthropoda</taxon>
        <taxon>Hexapoda</taxon>
        <taxon>Insecta</taxon>
        <taxon>Pterygota</taxon>
        <taxon>Neoptera</taxon>
        <taxon>Endopterygota</taxon>
        <taxon>Diptera</taxon>
        <taxon>Brachycera</taxon>
        <taxon>Muscomorpha</taxon>
        <taxon>Ephydroidea</taxon>
        <taxon>Drosophilidae</taxon>
        <taxon>Drosophila</taxon>
        <taxon>Sophophora</taxon>
    </lineage>
</organism>
<comment type="function">
    <text evidence="2">May be involved in the metabolism of insect hormones and in the breakdown of synthetic insecticides.</text>
</comment>
<name>A0A3B0JM07_DROGU</name>
<comment type="similarity">
    <text evidence="5 15">Belongs to the cytochrome P450 family.</text>
</comment>
<dbReference type="InterPro" id="IPR050476">
    <property type="entry name" value="Insect_CytP450_Detox"/>
</dbReference>
<comment type="cofactor">
    <cofactor evidence="1 14">
        <name>heme</name>
        <dbReference type="ChEBI" id="CHEBI:30413"/>
    </cofactor>
</comment>
<dbReference type="GO" id="GO:0016705">
    <property type="term" value="F:oxidoreductase activity, acting on paired donors, with incorporation or reduction of molecular oxygen"/>
    <property type="evidence" value="ECO:0007669"/>
    <property type="project" value="InterPro"/>
</dbReference>
<keyword evidence="9" id="KW-0492">Microsome</keyword>
<keyword evidence="8" id="KW-0256">Endoplasmic reticulum</keyword>
<evidence type="ECO:0000256" key="1">
    <source>
        <dbReference type="ARBA" id="ARBA00001971"/>
    </source>
</evidence>
<keyword evidence="10 15" id="KW-0560">Oxidoreductase</keyword>
<evidence type="ECO:0000256" key="14">
    <source>
        <dbReference type="PIRSR" id="PIRSR602401-1"/>
    </source>
</evidence>
<dbReference type="PANTHER" id="PTHR24292">
    <property type="entry name" value="CYTOCHROME P450"/>
    <property type="match status" value="1"/>
</dbReference>
<evidence type="ECO:0000256" key="13">
    <source>
        <dbReference type="ARBA" id="ARBA00023136"/>
    </source>
</evidence>
<dbReference type="OrthoDB" id="2789670at2759"/>
<dbReference type="GO" id="GO:0005789">
    <property type="term" value="C:endoplasmic reticulum membrane"/>
    <property type="evidence" value="ECO:0007669"/>
    <property type="project" value="UniProtKB-SubCell"/>
</dbReference>
<reference evidence="17" key="1">
    <citation type="submission" date="2018-01" db="EMBL/GenBank/DDBJ databases">
        <authorList>
            <person name="Alioto T."/>
            <person name="Alioto T."/>
        </authorList>
    </citation>
    <scope>NUCLEOTIDE SEQUENCE [LARGE SCALE GENOMIC DNA]</scope>
</reference>
<dbReference type="PANTHER" id="PTHR24292:SF84">
    <property type="entry name" value="CYTOCHROME P450 28A5-RELATED"/>
    <property type="match status" value="1"/>
</dbReference>
<protein>
    <submittedName>
        <fullName evidence="16">Blast:Probable cytochrome P450 309a1</fullName>
    </submittedName>
</protein>
<evidence type="ECO:0000256" key="4">
    <source>
        <dbReference type="ARBA" id="ARBA00004406"/>
    </source>
</evidence>
<gene>
    <name evidence="16" type="ORF">DGUA_6G013641</name>
</gene>
<keyword evidence="12 15" id="KW-0503">Monooxygenase</keyword>